<comment type="caution">
    <text evidence="5">Lacks conserved residue(s) required for the propagation of feature annotation.</text>
</comment>
<dbReference type="Pfam" id="PF01189">
    <property type="entry name" value="Methyltr_RsmB-F"/>
    <property type="match status" value="1"/>
</dbReference>
<evidence type="ECO:0000256" key="4">
    <source>
        <dbReference type="ARBA" id="ARBA00022884"/>
    </source>
</evidence>
<feature type="active site" description="Nucleophile" evidence="5">
    <location>
        <position position="209"/>
    </location>
</feature>
<evidence type="ECO:0000256" key="2">
    <source>
        <dbReference type="ARBA" id="ARBA00022679"/>
    </source>
</evidence>
<evidence type="ECO:0000256" key="1">
    <source>
        <dbReference type="ARBA" id="ARBA00022603"/>
    </source>
</evidence>
<evidence type="ECO:0000313" key="8">
    <source>
        <dbReference type="EMBL" id="AMD91625.1"/>
    </source>
</evidence>
<reference evidence="9" key="1">
    <citation type="submission" date="2016-02" db="EMBL/GenBank/DDBJ databases">
        <authorList>
            <person name="Holder M.E."/>
            <person name="Ajami N.J."/>
            <person name="Petrosino J.F."/>
        </authorList>
    </citation>
    <scope>NUCLEOTIDE SEQUENCE [LARGE SCALE GENOMIC DNA]</scope>
    <source>
        <strain evidence="9">CCUG 45958</strain>
    </source>
</reference>
<dbReference type="STRING" id="44742.AXF13_13230"/>
<comment type="similarity">
    <text evidence="5">Belongs to the class I-like SAM-binding methyltransferase superfamily. RsmB/NOP family.</text>
</comment>
<protein>
    <submittedName>
        <fullName evidence="8">RNA methyltransferase</fullName>
    </submittedName>
</protein>
<dbReference type="EMBL" id="CP014229">
    <property type="protein sequence ID" value="AMD91625.1"/>
    <property type="molecule type" value="Genomic_DNA"/>
</dbReference>
<dbReference type="GO" id="GO:0003723">
    <property type="term" value="F:RNA binding"/>
    <property type="evidence" value="ECO:0007669"/>
    <property type="project" value="UniProtKB-UniRule"/>
</dbReference>
<dbReference type="InterPro" id="IPR029063">
    <property type="entry name" value="SAM-dependent_MTases_sf"/>
</dbReference>
<dbReference type="RefSeq" id="WP_062254916.1">
    <property type="nucleotide sequence ID" value="NZ_CP014229.1"/>
</dbReference>
<dbReference type="Proteomes" id="UP000069241">
    <property type="component" value="Chromosome"/>
</dbReference>
<evidence type="ECO:0000256" key="6">
    <source>
        <dbReference type="SAM" id="MobiDB-lite"/>
    </source>
</evidence>
<evidence type="ECO:0000313" key="9">
    <source>
        <dbReference type="Proteomes" id="UP000069241"/>
    </source>
</evidence>
<dbReference type="InterPro" id="IPR049560">
    <property type="entry name" value="MeTrfase_RsmB-F_NOP2_cat"/>
</dbReference>
<name>A0A109W592_9BACT</name>
<dbReference type="KEGG" id="dfi:AXF13_13230"/>
<dbReference type="GO" id="GO:0001510">
    <property type="term" value="P:RNA methylation"/>
    <property type="evidence" value="ECO:0007669"/>
    <property type="project" value="InterPro"/>
</dbReference>
<proteinExistence type="inferred from homology"/>
<feature type="binding site" evidence="5">
    <location>
        <position position="112"/>
    </location>
    <ligand>
        <name>S-adenosyl-L-methionine</name>
        <dbReference type="ChEBI" id="CHEBI:59789"/>
    </ligand>
</feature>
<gene>
    <name evidence="8" type="ORF">AXF13_13230</name>
</gene>
<feature type="domain" description="SAM-dependent MTase RsmB/NOP-type" evidence="7">
    <location>
        <begin position="1"/>
        <end position="272"/>
    </location>
</feature>
<keyword evidence="1 5" id="KW-0489">Methyltransferase</keyword>
<feature type="binding site" evidence="5">
    <location>
        <position position="156"/>
    </location>
    <ligand>
        <name>S-adenosyl-L-methionine</name>
        <dbReference type="ChEBI" id="CHEBI:59789"/>
    </ligand>
</feature>
<accession>A0A109W592</accession>
<dbReference type="PANTHER" id="PTHR22807:SF30">
    <property type="entry name" value="28S RRNA (CYTOSINE(4447)-C(5))-METHYLTRANSFERASE-RELATED"/>
    <property type="match status" value="1"/>
</dbReference>
<dbReference type="InterPro" id="IPR001678">
    <property type="entry name" value="MeTrfase_RsmB-F_NOP2_dom"/>
</dbReference>
<sequence>MPKQHSRSFRLVCETRHIPLVEALLRAQGYEFEPEPFSPLCRRLCREPRPLGGSLAAFFGYIYIQDRSSMLPPLALAPRTGEAVLDVCASPGSKSGFLAQLTGPTGFVLANEPAPARLGTLRANLHQCNLLQAATCSYGGENLPLVPASWNAIQLDPPCSGWGTAEKHPRVLKLWQGDKLNSLIGLQRRLLRHAASLLAPGGRLVYSTCTTNEAENEAQVCFAEEELGLVRETLPPFPGFAWEERSDGAGTLRVDGEKSRAQGFYLALLRKTASSAGTPPVPPASAPEKRGARREAGRTLPPDCLAGPCCDPALLPPGHAALYGEHVRFIPAQAVGLLPPECIWQGALLGRLTGGRLSPAPRLRCLLPEPPGPDTALVLDDLADLAALLSGQSRQTGLAGREAGLWWRDLPLGRIALKQGRAVAVFK</sequence>
<feature type="region of interest" description="Disordered" evidence="6">
    <location>
        <begin position="274"/>
        <end position="298"/>
    </location>
</feature>
<keyword evidence="4 5" id="KW-0694">RNA-binding</keyword>
<evidence type="ECO:0000256" key="5">
    <source>
        <dbReference type="PROSITE-ProRule" id="PRU01023"/>
    </source>
</evidence>
<dbReference type="InterPro" id="IPR023267">
    <property type="entry name" value="RCMT"/>
</dbReference>
<dbReference type="GO" id="GO:0008173">
    <property type="term" value="F:RNA methyltransferase activity"/>
    <property type="evidence" value="ECO:0007669"/>
    <property type="project" value="InterPro"/>
</dbReference>
<feature type="compositionally biased region" description="Basic and acidic residues" evidence="6">
    <location>
        <begin position="287"/>
        <end position="297"/>
    </location>
</feature>
<dbReference type="PROSITE" id="PS51686">
    <property type="entry name" value="SAM_MT_RSMB_NOP"/>
    <property type="match status" value="1"/>
</dbReference>
<evidence type="ECO:0000259" key="7">
    <source>
        <dbReference type="PROSITE" id="PS51686"/>
    </source>
</evidence>
<organism evidence="8 9">
    <name type="scientific">Desulfovibrio fairfieldensis</name>
    <dbReference type="NCBI Taxonomy" id="44742"/>
    <lineage>
        <taxon>Bacteria</taxon>
        <taxon>Pseudomonadati</taxon>
        <taxon>Thermodesulfobacteriota</taxon>
        <taxon>Desulfovibrionia</taxon>
        <taxon>Desulfovibrionales</taxon>
        <taxon>Desulfovibrionaceae</taxon>
        <taxon>Desulfovibrio</taxon>
    </lineage>
</organism>
<keyword evidence="9" id="KW-1185">Reference proteome</keyword>
<keyword evidence="2 5" id="KW-0808">Transferase</keyword>
<dbReference type="AlphaFoldDB" id="A0A109W592"/>
<dbReference type="SUPFAM" id="SSF53335">
    <property type="entry name" value="S-adenosyl-L-methionine-dependent methyltransferases"/>
    <property type="match status" value="1"/>
</dbReference>
<keyword evidence="3 5" id="KW-0949">S-adenosyl-L-methionine</keyword>
<dbReference type="PANTHER" id="PTHR22807">
    <property type="entry name" value="NOP2 YEAST -RELATED NOL1/NOP2/FMU SUN DOMAIN-CONTAINING"/>
    <property type="match status" value="1"/>
</dbReference>
<evidence type="ECO:0000256" key="3">
    <source>
        <dbReference type="ARBA" id="ARBA00022691"/>
    </source>
</evidence>
<dbReference type="PRINTS" id="PR02008">
    <property type="entry name" value="RCMTFAMILY"/>
</dbReference>
<dbReference type="Gene3D" id="3.40.50.150">
    <property type="entry name" value="Vaccinia Virus protein VP39"/>
    <property type="match status" value="1"/>
</dbReference>